<evidence type="ECO:0000256" key="1">
    <source>
        <dbReference type="SAM" id="MobiDB-lite"/>
    </source>
</evidence>
<dbReference type="SUPFAM" id="SSF55073">
    <property type="entry name" value="Nucleotide cyclase"/>
    <property type="match status" value="1"/>
</dbReference>
<proteinExistence type="predicted"/>
<dbReference type="InterPro" id="IPR050706">
    <property type="entry name" value="Cyclic-di-GMP_PDE-like"/>
</dbReference>
<feature type="domain" description="EAL" evidence="2">
    <location>
        <begin position="454"/>
        <end position="704"/>
    </location>
</feature>
<dbReference type="Pfam" id="PF16448">
    <property type="entry name" value="LapD_MoxY_N"/>
    <property type="match status" value="1"/>
</dbReference>
<comment type="caution">
    <text evidence="3">The sequence shown here is derived from an EMBL/GenBank/DDBJ whole genome shotgun (WGS) entry which is preliminary data.</text>
</comment>
<dbReference type="Pfam" id="PF00990">
    <property type="entry name" value="GGDEF"/>
    <property type="match status" value="1"/>
</dbReference>
<dbReference type="AlphaFoldDB" id="A0A6L5JWT8"/>
<dbReference type="SMART" id="SM00052">
    <property type="entry name" value="EAL"/>
    <property type="match status" value="1"/>
</dbReference>
<gene>
    <name evidence="3" type="ORF">GHK24_04400</name>
</gene>
<feature type="region of interest" description="Disordered" evidence="1">
    <location>
        <begin position="393"/>
        <end position="413"/>
    </location>
</feature>
<accession>A0A6L5JWT8</accession>
<sequence>MTLQRQLVLGGALIFGLALLGIAVGQWQAGREFLREQMAAHTQETATALALSLSSALRDSDPALVRTTVLPVFDRGYYRRIRVSDVDDRTVDEEIADSSDTAPPPRWFAALAGLEAPHAEAKVIAGWRQAGRVEVDADTQFALRQLWHGTTQALLWLLTIYLLALLLLRQWLRRLLAPMAAVERIASAAAARRITPIALQTRVRELANFIAGFNRLVDLVNSRLHEEERRAEHFRDAALTDRLTGLPNRHGLEVQLAGNHDALWLGLIEAGGVEEINRRLGYGAGDDFIRRVGECIRQTFADATLARLHAATFAVVLGESSEEKLHQLSADALAAIDEITRNALAETTQAADSTEATAAIEVIATGAGSDSASPRPASPVPHGAAGWTALDSHAAQTARENDDAASPAPSTAPPATLLGSALAAADQALAAASANGRSHIWIRHEAPAPHGLGNRAMIRWVEHAISDGNFTLAVQPVIGVGDHGAVLQSEIFLRLHGPHGDLLAAQRFFPLVLRERDGEFIDRAMLERVRRAVDGGQLPPGPLAVNLSLASFRSGRLPDWLLRCLERWPATHRLVFELREGDATAALDAAERFAHALPADCAGVAIDHFGLHAGGVAAMRRLLPQYVKLDATLSQRLDAVERRFQVDALVRSAHSLDIPVWAQVFDSPGALDVLAEMGVVGAQGYTLAGEQLLPPPVPADTPNGP</sequence>
<feature type="compositionally biased region" description="Low complexity" evidence="1">
    <location>
        <begin position="404"/>
        <end position="413"/>
    </location>
</feature>
<dbReference type="Gene3D" id="3.30.110.200">
    <property type="match status" value="1"/>
</dbReference>
<dbReference type="EMBL" id="WIXJ01000002">
    <property type="protein sequence ID" value="MQY51020.1"/>
    <property type="molecule type" value="Genomic_DNA"/>
</dbReference>
<dbReference type="PANTHER" id="PTHR33121">
    <property type="entry name" value="CYCLIC DI-GMP PHOSPHODIESTERASE PDEF"/>
    <property type="match status" value="1"/>
</dbReference>
<dbReference type="InterPro" id="IPR043128">
    <property type="entry name" value="Rev_trsase/Diguanyl_cyclase"/>
</dbReference>
<evidence type="ECO:0000313" key="4">
    <source>
        <dbReference type="Proteomes" id="UP000480275"/>
    </source>
</evidence>
<dbReference type="InterPro" id="IPR032244">
    <property type="entry name" value="LapD_MoxY_N"/>
</dbReference>
<evidence type="ECO:0000259" key="2">
    <source>
        <dbReference type="PROSITE" id="PS50883"/>
    </source>
</evidence>
<dbReference type="InterPro" id="IPR042461">
    <property type="entry name" value="LapD_MoxY_peri_C"/>
</dbReference>
<dbReference type="Proteomes" id="UP000480275">
    <property type="component" value="Unassembled WGS sequence"/>
</dbReference>
<dbReference type="Gene3D" id="6.20.270.20">
    <property type="entry name" value="LapD/MoxY periplasmic domain"/>
    <property type="match status" value="1"/>
</dbReference>
<dbReference type="InterPro" id="IPR029787">
    <property type="entry name" value="Nucleotide_cyclase"/>
</dbReference>
<dbReference type="PANTHER" id="PTHR33121:SF23">
    <property type="entry name" value="CYCLIC DI-GMP PHOSPHODIESTERASE PDEB"/>
    <property type="match status" value="1"/>
</dbReference>
<evidence type="ECO:0000313" key="3">
    <source>
        <dbReference type="EMBL" id="MQY51020.1"/>
    </source>
</evidence>
<dbReference type="InterPro" id="IPR035919">
    <property type="entry name" value="EAL_sf"/>
</dbReference>
<dbReference type="GO" id="GO:0071111">
    <property type="term" value="F:cyclic-guanylate-specific phosphodiesterase activity"/>
    <property type="evidence" value="ECO:0007669"/>
    <property type="project" value="InterPro"/>
</dbReference>
<dbReference type="OrthoDB" id="5894408at2"/>
<feature type="region of interest" description="Disordered" evidence="1">
    <location>
        <begin position="367"/>
        <end position="386"/>
    </location>
</feature>
<organism evidence="3 4">
    <name type="scientific">Rhodocyclus tenuis</name>
    <name type="common">Rhodospirillum tenue</name>
    <dbReference type="NCBI Taxonomy" id="1066"/>
    <lineage>
        <taxon>Bacteria</taxon>
        <taxon>Pseudomonadati</taxon>
        <taxon>Pseudomonadota</taxon>
        <taxon>Betaproteobacteria</taxon>
        <taxon>Rhodocyclales</taxon>
        <taxon>Rhodocyclaceae</taxon>
        <taxon>Rhodocyclus</taxon>
    </lineage>
</organism>
<dbReference type="CDD" id="cd01948">
    <property type="entry name" value="EAL"/>
    <property type="match status" value="1"/>
</dbReference>
<dbReference type="SMART" id="SM00267">
    <property type="entry name" value="GGDEF"/>
    <property type="match status" value="1"/>
</dbReference>
<dbReference type="InterPro" id="IPR001633">
    <property type="entry name" value="EAL_dom"/>
</dbReference>
<reference evidence="3 4" key="1">
    <citation type="submission" date="2019-10" db="EMBL/GenBank/DDBJ databases">
        <title>Whole-genome sequence of the purple nonsulfur photosynthetic bacterium Rhodocyclus tenuis.</title>
        <authorList>
            <person name="Kyndt J.A."/>
            <person name="Meyer T.E."/>
        </authorList>
    </citation>
    <scope>NUCLEOTIDE SEQUENCE [LARGE SCALE GENOMIC DNA]</scope>
    <source>
        <strain evidence="3 4">DSM 110</strain>
    </source>
</reference>
<dbReference type="Gene3D" id="3.30.70.270">
    <property type="match status" value="1"/>
</dbReference>
<name>A0A6L5JWT8_RHOTE</name>
<dbReference type="PROSITE" id="PS50883">
    <property type="entry name" value="EAL"/>
    <property type="match status" value="1"/>
</dbReference>
<dbReference type="Gene3D" id="3.20.20.450">
    <property type="entry name" value="EAL domain"/>
    <property type="match status" value="1"/>
</dbReference>
<dbReference type="InterPro" id="IPR000160">
    <property type="entry name" value="GGDEF_dom"/>
</dbReference>
<protein>
    <submittedName>
        <fullName evidence="3">EAL domain-containing protein</fullName>
    </submittedName>
</protein>
<dbReference type="SUPFAM" id="SSF141868">
    <property type="entry name" value="EAL domain-like"/>
    <property type="match status" value="1"/>
</dbReference>
<dbReference type="Pfam" id="PF00563">
    <property type="entry name" value="EAL"/>
    <property type="match status" value="1"/>
</dbReference>